<organism evidence="5 6">
    <name type="scientific">Acidovorax delafieldii</name>
    <name type="common">Pseudomonas delafieldii</name>
    <dbReference type="NCBI Taxonomy" id="47920"/>
    <lineage>
        <taxon>Bacteria</taxon>
        <taxon>Pseudomonadati</taxon>
        <taxon>Pseudomonadota</taxon>
        <taxon>Betaproteobacteria</taxon>
        <taxon>Burkholderiales</taxon>
        <taxon>Comamonadaceae</taxon>
        <taxon>Acidovorax</taxon>
    </lineage>
</organism>
<evidence type="ECO:0000313" key="5">
    <source>
        <dbReference type="EMBL" id="TWG40775.1"/>
    </source>
</evidence>
<evidence type="ECO:0000313" key="6">
    <source>
        <dbReference type="Proteomes" id="UP000321485"/>
    </source>
</evidence>
<accession>A0A561XXE6</accession>
<evidence type="ECO:0000256" key="1">
    <source>
        <dbReference type="ARBA" id="ARBA00023015"/>
    </source>
</evidence>
<dbReference type="GeneID" id="51109523"/>
<comment type="caution">
    <text evidence="5">The sequence shown here is derived from an EMBL/GenBank/DDBJ whole genome shotgun (WGS) entry which is preliminary data.</text>
</comment>
<dbReference type="PANTHER" id="PTHR46796:SF13">
    <property type="entry name" value="HTH-TYPE TRANSCRIPTIONAL ACTIVATOR RHAS"/>
    <property type="match status" value="1"/>
</dbReference>
<evidence type="ECO:0000259" key="4">
    <source>
        <dbReference type="PROSITE" id="PS01124"/>
    </source>
</evidence>
<reference evidence="5 6" key="1">
    <citation type="journal article" date="2015" name="Stand. Genomic Sci.">
        <title>Genomic Encyclopedia of Bacterial and Archaeal Type Strains, Phase III: the genomes of soil and plant-associated and newly described type strains.</title>
        <authorList>
            <person name="Whitman W.B."/>
            <person name="Woyke T."/>
            <person name="Klenk H.P."/>
            <person name="Zhou Y."/>
            <person name="Lilburn T.G."/>
            <person name="Beck B.J."/>
            <person name="De Vos P."/>
            <person name="Vandamme P."/>
            <person name="Eisen J.A."/>
            <person name="Garrity G."/>
            <person name="Hugenholtz P."/>
            <person name="Kyrpides N.C."/>
        </authorList>
    </citation>
    <scope>NUCLEOTIDE SEQUENCE [LARGE SCALE GENOMIC DNA]</scope>
    <source>
        <strain evidence="5 6">DSM 64</strain>
    </source>
</reference>
<dbReference type="EMBL" id="VJWE01000004">
    <property type="protein sequence ID" value="TWG40775.1"/>
    <property type="molecule type" value="Genomic_DNA"/>
</dbReference>
<evidence type="ECO:0000256" key="2">
    <source>
        <dbReference type="ARBA" id="ARBA00023125"/>
    </source>
</evidence>
<dbReference type="PROSITE" id="PS01124">
    <property type="entry name" value="HTH_ARAC_FAMILY_2"/>
    <property type="match status" value="1"/>
</dbReference>
<dbReference type="AlphaFoldDB" id="A0A561XXE6"/>
<dbReference type="InterPro" id="IPR018062">
    <property type="entry name" value="HTH_AraC-typ_CS"/>
</dbReference>
<dbReference type="PROSITE" id="PS00041">
    <property type="entry name" value="HTH_ARAC_FAMILY_1"/>
    <property type="match status" value="1"/>
</dbReference>
<gene>
    <name evidence="5" type="ORF">ATF69_0441</name>
</gene>
<dbReference type="InterPro" id="IPR032783">
    <property type="entry name" value="AraC_lig"/>
</dbReference>
<dbReference type="Gene3D" id="1.10.10.60">
    <property type="entry name" value="Homeodomain-like"/>
    <property type="match status" value="1"/>
</dbReference>
<keyword evidence="3" id="KW-0804">Transcription</keyword>
<name>A0A561XXE6_ACIDE</name>
<dbReference type="PANTHER" id="PTHR46796">
    <property type="entry name" value="HTH-TYPE TRANSCRIPTIONAL ACTIVATOR RHAS-RELATED"/>
    <property type="match status" value="1"/>
</dbReference>
<dbReference type="SUPFAM" id="SSF46689">
    <property type="entry name" value="Homeodomain-like"/>
    <property type="match status" value="2"/>
</dbReference>
<dbReference type="InterPro" id="IPR018060">
    <property type="entry name" value="HTH_AraC"/>
</dbReference>
<dbReference type="InterPro" id="IPR050204">
    <property type="entry name" value="AraC_XylS_family_regulators"/>
</dbReference>
<feature type="domain" description="HTH araC/xylS-type" evidence="4">
    <location>
        <begin position="195"/>
        <end position="292"/>
    </location>
</feature>
<evidence type="ECO:0000256" key="3">
    <source>
        <dbReference type="ARBA" id="ARBA00023163"/>
    </source>
</evidence>
<dbReference type="SMART" id="SM00342">
    <property type="entry name" value="HTH_ARAC"/>
    <property type="match status" value="1"/>
</dbReference>
<keyword evidence="2" id="KW-0238">DNA-binding</keyword>
<dbReference type="Pfam" id="PF12852">
    <property type="entry name" value="Cupin_6"/>
    <property type="match status" value="1"/>
</dbReference>
<dbReference type="Pfam" id="PF12833">
    <property type="entry name" value="HTH_18"/>
    <property type="match status" value="1"/>
</dbReference>
<dbReference type="GO" id="GO:0003700">
    <property type="term" value="F:DNA-binding transcription factor activity"/>
    <property type="evidence" value="ECO:0007669"/>
    <property type="project" value="InterPro"/>
</dbReference>
<sequence>MPPSVPTPAQASTPLDRLSPLLERFRVRAHLFHNGPLCGVTHFAAAPGRGFLHVLRQGEMVVTHQPQAGQPERLQVCEPSLLFYARPLEHFFHNAPTEGSDFTCAALDFDGGASHPLARALPPLVVLPLGAVDGLQQSLDLLFAETDRLRCGHRVLADRLFEVVLLQLLRWLLDHPEQAQMPPGLLTGLADPQLSRTLTALHEAPGEPWSLAQMAQQAGMSRSAFAARFKAVVGDTPADYLAHWRLTLAQAHLRAGRSLKSIAHELGYANPSALSRVFAQKLGMSARDWREAGGEGR</sequence>
<dbReference type="Proteomes" id="UP000321485">
    <property type="component" value="Unassembled WGS sequence"/>
</dbReference>
<dbReference type="InterPro" id="IPR009057">
    <property type="entry name" value="Homeodomain-like_sf"/>
</dbReference>
<keyword evidence="1" id="KW-0805">Transcription regulation</keyword>
<proteinExistence type="predicted"/>
<dbReference type="RefSeq" id="WP_146869776.1">
    <property type="nucleotide sequence ID" value="NZ_VJWE01000004.1"/>
</dbReference>
<protein>
    <submittedName>
        <fullName evidence="5">AraC family transcriptional regulator</fullName>
    </submittedName>
</protein>
<dbReference type="GO" id="GO:0043565">
    <property type="term" value="F:sequence-specific DNA binding"/>
    <property type="evidence" value="ECO:0007669"/>
    <property type="project" value="InterPro"/>
</dbReference>